<keyword evidence="2" id="KW-1185">Reference proteome</keyword>
<organism evidence="1 2">
    <name type="scientific">Thermohalobacter berrensis</name>
    <dbReference type="NCBI Taxonomy" id="99594"/>
    <lineage>
        <taxon>Bacteria</taxon>
        <taxon>Bacillati</taxon>
        <taxon>Bacillota</taxon>
        <taxon>Tissierellia</taxon>
        <taxon>Tissierellales</taxon>
        <taxon>Thermohalobacteraceae</taxon>
        <taxon>Thermohalobacter</taxon>
    </lineage>
</organism>
<comment type="caution">
    <text evidence="1">The sequence shown here is derived from an EMBL/GenBank/DDBJ whole genome shotgun (WGS) entry which is preliminary data.</text>
</comment>
<dbReference type="GO" id="GO:0005737">
    <property type="term" value="C:cytoplasm"/>
    <property type="evidence" value="ECO:0007669"/>
    <property type="project" value="TreeGrafter"/>
</dbReference>
<dbReference type="Proteomes" id="UP000284177">
    <property type="component" value="Unassembled WGS sequence"/>
</dbReference>
<dbReference type="AlphaFoldDB" id="A0A419T4J5"/>
<evidence type="ECO:0000313" key="2">
    <source>
        <dbReference type="Proteomes" id="UP000284177"/>
    </source>
</evidence>
<protein>
    <recommendedName>
        <fullName evidence="3">Phosphoglycerate mutase</fullName>
    </recommendedName>
</protein>
<dbReference type="SUPFAM" id="SSF53254">
    <property type="entry name" value="Phosphoglycerate mutase-like"/>
    <property type="match status" value="1"/>
</dbReference>
<sequence length="184" mass="21839">MKTNMYLVRHAEVKYIPDDLIRPLSEKGKKDVKKVTSFFKDKPITKIVSSPYLRAVDTIKGVALDKNIQIEKIYDCRERKVANKFIDDFDSFINQQWEDFDFHLEGGESLNQVQKRGINVIFDLLERYESENIVIGSHGTWISVVLNYFDKKYNFSFWKTLKMPDIFLLVFNKKELQLIKRFEI</sequence>
<dbReference type="SMART" id="SM00855">
    <property type="entry name" value="PGAM"/>
    <property type="match status" value="1"/>
</dbReference>
<dbReference type="GO" id="GO:0016791">
    <property type="term" value="F:phosphatase activity"/>
    <property type="evidence" value="ECO:0007669"/>
    <property type="project" value="TreeGrafter"/>
</dbReference>
<name>A0A419T4J5_9FIRM</name>
<gene>
    <name evidence="1" type="ORF">BET03_11140</name>
</gene>
<dbReference type="PANTHER" id="PTHR48100:SF59">
    <property type="entry name" value="ADENOSYLCOBALAMIN_ALPHA-RIBAZOLE PHOSPHATASE"/>
    <property type="match status" value="1"/>
</dbReference>
<reference evidence="1 2" key="1">
    <citation type="submission" date="2016-08" db="EMBL/GenBank/DDBJ databases">
        <title>Novel Firmicutes and Novel Genomes.</title>
        <authorList>
            <person name="Poppleton D.I."/>
            <person name="Gribaldo S."/>
        </authorList>
    </citation>
    <scope>NUCLEOTIDE SEQUENCE [LARGE SCALE GENOMIC DNA]</scope>
    <source>
        <strain evidence="1 2">CTT3</strain>
    </source>
</reference>
<dbReference type="CDD" id="cd07067">
    <property type="entry name" value="HP_PGM_like"/>
    <property type="match status" value="1"/>
</dbReference>
<dbReference type="PANTHER" id="PTHR48100">
    <property type="entry name" value="BROAD-SPECIFICITY PHOSPHATASE YOR283W-RELATED"/>
    <property type="match status" value="1"/>
</dbReference>
<dbReference type="RefSeq" id="WP_120168539.1">
    <property type="nucleotide sequence ID" value="NZ_MCIB01000011.1"/>
</dbReference>
<proteinExistence type="predicted"/>
<dbReference type="Pfam" id="PF00300">
    <property type="entry name" value="His_Phos_1"/>
    <property type="match status" value="1"/>
</dbReference>
<dbReference type="EMBL" id="MCIB01000011">
    <property type="protein sequence ID" value="RKD32460.1"/>
    <property type="molecule type" value="Genomic_DNA"/>
</dbReference>
<dbReference type="Gene3D" id="3.40.50.1240">
    <property type="entry name" value="Phosphoglycerate mutase-like"/>
    <property type="match status" value="1"/>
</dbReference>
<dbReference type="InterPro" id="IPR013078">
    <property type="entry name" value="His_Pase_superF_clade-1"/>
</dbReference>
<evidence type="ECO:0000313" key="1">
    <source>
        <dbReference type="EMBL" id="RKD32460.1"/>
    </source>
</evidence>
<evidence type="ECO:0008006" key="3">
    <source>
        <dbReference type="Google" id="ProtNLM"/>
    </source>
</evidence>
<accession>A0A419T4J5</accession>
<dbReference type="OrthoDB" id="9781415at2"/>
<dbReference type="InterPro" id="IPR029033">
    <property type="entry name" value="His_PPase_superfam"/>
</dbReference>
<dbReference type="InterPro" id="IPR050275">
    <property type="entry name" value="PGM_Phosphatase"/>
</dbReference>